<organism evidence="1 2">
    <name type="scientific">Molorchus minor</name>
    <dbReference type="NCBI Taxonomy" id="1323400"/>
    <lineage>
        <taxon>Eukaryota</taxon>
        <taxon>Metazoa</taxon>
        <taxon>Ecdysozoa</taxon>
        <taxon>Arthropoda</taxon>
        <taxon>Hexapoda</taxon>
        <taxon>Insecta</taxon>
        <taxon>Pterygota</taxon>
        <taxon>Neoptera</taxon>
        <taxon>Endopterygota</taxon>
        <taxon>Coleoptera</taxon>
        <taxon>Polyphaga</taxon>
        <taxon>Cucujiformia</taxon>
        <taxon>Chrysomeloidea</taxon>
        <taxon>Cerambycidae</taxon>
        <taxon>Lamiinae</taxon>
        <taxon>Monochamini</taxon>
        <taxon>Molorchus</taxon>
    </lineage>
</organism>
<gene>
    <name evidence="1" type="ORF">NQ317_002520</name>
</gene>
<reference evidence="1" key="1">
    <citation type="journal article" date="2023" name="Insect Mol. Biol.">
        <title>Genome sequencing provides insights into the evolution of gene families encoding plant cell wall-degrading enzymes in longhorned beetles.</title>
        <authorList>
            <person name="Shin N.R."/>
            <person name="Okamura Y."/>
            <person name="Kirsch R."/>
            <person name="Pauchet Y."/>
        </authorList>
    </citation>
    <scope>NUCLEOTIDE SEQUENCE</scope>
    <source>
        <strain evidence="1">MMC_N1</strain>
    </source>
</reference>
<name>A0ABQ9IX89_9CUCU</name>
<protein>
    <submittedName>
        <fullName evidence="1">Uncharacterized protein</fullName>
    </submittedName>
</protein>
<comment type="caution">
    <text evidence="1">The sequence shown here is derived from an EMBL/GenBank/DDBJ whole genome shotgun (WGS) entry which is preliminary data.</text>
</comment>
<evidence type="ECO:0000313" key="2">
    <source>
        <dbReference type="Proteomes" id="UP001162164"/>
    </source>
</evidence>
<dbReference type="EMBL" id="JAPWTJ010002019">
    <property type="protein sequence ID" value="KAJ8968330.1"/>
    <property type="molecule type" value="Genomic_DNA"/>
</dbReference>
<evidence type="ECO:0000313" key="1">
    <source>
        <dbReference type="EMBL" id="KAJ8968330.1"/>
    </source>
</evidence>
<proteinExistence type="predicted"/>
<dbReference type="Proteomes" id="UP001162164">
    <property type="component" value="Unassembled WGS sequence"/>
</dbReference>
<keyword evidence="2" id="KW-1185">Reference proteome</keyword>
<accession>A0ABQ9IX89</accession>
<sequence length="89" mass="9972">MCVRYWFGNSSFPNTSREIPGVLPRPGAAHSRLPLLGRLRSIILGEDTLNILIVFTRYFGHRSHIGSAIYLPTRRGDVGKGKSYLAPQF</sequence>